<proteinExistence type="predicted"/>
<sequence length="446" mass="51810">MLPDTICKTVRQHSRGKVPPEDMEKLQEIAEAYRKVKNYVYQRYGGIKSLAKIYPGYTVQNEMTDSGLRTQLGLPSVYFYLAIFDALGDIKAQWSQVKNSMLKSIRENEGFMPEDRHYLRFVMRAGSLFEAVLCNSRRELPKEMQGQYKALCTGVDRKRLDRYLCRQVRRKLRRLHTEKSGGFAIAERAYRYADHGIYISTMEKRRRVFVPLTDENTYKKQLYIKLFPEKSSIEIDIPVEARVRRNKEFEAVIGLSVGMWQLFTSDTGRIYGEQFGCLRQELETFISRGNRAYAKEKRNNPGRQKYKAGKDRLEAGLHTYINQEINRMLQAEKPRTVYIPRFPQSSPKGAKGKVNYSVTLWQKGYVRKRLRQKCLEKGIELAEVFGNNISRECSRCGSMGAYEKDTFRCSACGYEDDKKRNAAINVKRRGQSGQCIGREFMPYGSK</sequence>
<comment type="caution">
    <text evidence="3">The sequence shown here is derived from an EMBL/GenBank/DDBJ whole genome shotgun (WGS) entry which is preliminary data.</text>
</comment>
<gene>
    <name evidence="3" type="ORF">FYJ39_03970</name>
</gene>
<accession>A0A7X2NJ14</accession>
<name>A0A7X2NJ14_9CLOT</name>
<organism evidence="3 4">
    <name type="scientific">Clostridium porci</name>
    <dbReference type="NCBI Taxonomy" id="2605778"/>
    <lineage>
        <taxon>Bacteria</taxon>
        <taxon>Bacillati</taxon>
        <taxon>Bacillota</taxon>
        <taxon>Clostridia</taxon>
        <taxon>Eubacteriales</taxon>
        <taxon>Clostridiaceae</taxon>
        <taxon>Clostridium</taxon>
    </lineage>
</organism>
<dbReference type="EMBL" id="VUMD01000003">
    <property type="protein sequence ID" value="MSS35759.1"/>
    <property type="molecule type" value="Genomic_DNA"/>
</dbReference>
<evidence type="ECO:0000256" key="1">
    <source>
        <dbReference type="ARBA" id="ARBA00023125"/>
    </source>
</evidence>
<dbReference type="GO" id="GO:0003677">
    <property type="term" value="F:DNA binding"/>
    <property type="evidence" value="ECO:0007669"/>
    <property type="project" value="UniProtKB-KW"/>
</dbReference>
<dbReference type="AlphaFoldDB" id="A0A7X2NJ14"/>
<evidence type="ECO:0000313" key="4">
    <source>
        <dbReference type="Proteomes" id="UP000429958"/>
    </source>
</evidence>
<keyword evidence="4" id="KW-1185">Reference proteome</keyword>
<evidence type="ECO:0000259" key="2">
    <source>
        <dbReference type="Pfam" id="PF07282"/>
    </source>
</evidence>
<keyword evidence="1" id="KW-0238">DNA-binding</keyword>
<feature type="domain" description="Cas12f1-like TNB" evidence="2">
    <location>
        <begin position="366"/>
        <end position="426"/>
    </location>
</feature>
<dbReference type="InterPro" id="IPR010095">
    <property type="entry name" value="Cas12f1-like_TNB"/>
</dbReference>
<protein>
    <submittedName>
        <fullName evidence="3">Transposase</fullName>
    </submittedName>
</protein>
<dbReference type="Pfam" id="PF07282">
    <property type="entry name" value="Cas12f1-like_TNB"/>
    <property type="match status" value="1"/>
</dbReference>
<reference evidence="3 4" key="1">
    <citation type="submission" date="2019-08" db="EMBL/GenBank/DDBJ databases">
        <title>In-depth cultivation of the pig gut microbiome towards novel bacterial diversity and tailored functional studies.</title>
        <authorList>
            <person name="Wylensek D."/>
            <person name="Hitch T.C.A."/>
            <person name="Clavel T."/>
        </authorList>
    </citation>
    <scope>NUCLEOTIDE SEQUENCE [LARGE SCALE GENOMIC DNA]</scope>
    <source>
        <strain evidence="3 4">WCA-389-WT-23D1</strain>
    </source>
</reference>
<dbReference type="Proteomes" id="UP000429958">
    <property type="component" value="Unassembled WGS sequence"/>
</dbReference>
<evidence type="ECO:0000313" key="3">
    <source>
        <dbReference type="EMBL" id="MSS35759.1"/>
    </source>
</evidence>